<protein>
    <submittedName>
        <fullName evidence="2">Uncharacterized protein</fullName>
    </submittedName>
</protein>
<name>A0AAV4ETU4_9GAST</name>
<accession>A0AAV4ETU4</accession>
<sequence length="207" mass="23748">MMDGVLTWLLCFLLVTVASYRDCPGLYNCERPIRDERIFAAAESMVFNIRDEQVLDRICRKLNTLKRCYTTQAQTCNNEYNKMDVAFFRDVIEYICSPAGRTVALATSAARCHLDSALNQWFLEMIHGCAYTFHEQIRKLKAQGKGAQSPEACAKKLLLDACVQTNMNEKCGPQMEVLMEKQWAFWSSYDYAEYTCAVDVDNILARK</sequence>
<dbReference type="EMBL" id="BMAT01003883">
    <property type="protein sequence ID" value="GFR64189.1"/>
    <property type="molecule type" value="Genomic_DNA"/>
</dbReference>
<comment type="caution">
    <text evidence="2">The sequence shown here is derived from an EMBL/GenBank/DDBJ whole genome shotgun (WGS) entry which is preliminary data.</text>
</comment>
<dbReference type="Proteomes" id="UP000762676">
    <property type="component" value="Unassembled WGS sequence"/>
</dbReference>
<dbReference type="AlphaFoldDB" id="A0AAV4ETU4"/>
<evidence type="ECO:0000313" key="3">
    <source>
        <dbReference type="Proteomes" id="UP000762676"/>
    </source>
</evidence>
<gene>
    <name evidence="2" type="ORF">ElyMa_001915400</name>
</gene>
<feature type="chain" id="PRO_5043506525" evidence="1">
    <location>
        <begin position="19"/>
        <end position="207"/>
    </location>
</feature>
<reference evidence="2 3" key="1">
    <citation type="journal article" date="2021" name="Elife">
        <title>Chloroplast acquisition without the gene transfer in kleptoplastic sea slugs, Plakobranchus ocellatus.</title>
        <authorList>
            <person name="Maeda T."/>
            <person name="Takahashi S."/>
            <person name="Yoshida T."/>
            <person name="Shimamura S."/>
            <person name="Takaki Y."/>
            <person name="Nagai Y."/>
            <person name="Toyoda A."/>
            <person name="Suzuki Y."/>
            <person name="Arimoto A."/>
            <person name="Ishii H."/>
            <person name="Satoh N."/>
            <person name="Nishiyama T."/>
            <person name="Hasebe M."/>
            <person name="Maruyama T."/>
            <person name="Minagawa J."/>
            <person name="Obokata J."/>
            <person name="Shigenobu S."/>
        </authorList>
    </citation>
    <scope>NUCLEOTIDE SEQUENCE [LARGE SCALE GENOMIC DNA]</scope>
</reference>
<proteinExistence type="predicted"/>
<evidence type="ECO:0000256" key="1">
    <source>
        <dbReference type="SAM" id="SignalP"/>
    </source>
</evidence>
<keyword evidence="1" id="KW-0732">Signal</keyword>
<keyword evidence="3" id="KW-1185">Reference proteome</keyword>
<organism evidence="2 3">
    <name type="scientific">Elysia marginata</name>
    <dbReference type="NCBI Taxonomy" id="1093978"/>
    <lineage>
        <taxon>Eukaryota</taxon>
        <taxon>Metazoa</taxon>
        <taxon>Spiralia</taxon>
        <taxon>Lophotrochozoa</taxon>
        <taxon>Mollusca</taxon>
        <taxon>Gastropoda</taxon>
        <taxon>Heterobranchia</taxon>
        <taxon>Euthyneura</taxon>
        <taxon>Panpulmonata</taxon>
        <taxon>Sacoglossa</taxon>
        <taxon>Placobranchoidea</taxon>
        <taxon>Plakobranchidae</taxon>
        <taxon>Elysia</taxon>
    </lineage>
</organism>
<feature type="signal peptide" evidence="1">
    <location>
        <begin position="1"/>
        <end position="18"/>
    </location>
</feature>
<evidence type="ECO:0000313" key="2">
    <source>
        <dbReference type="EMBL" id="GFR64189.1"/>
    </source>
</evidence>